<dbReference type="Gene3D" id="1.10.10.10">
    <property type="entry name" value="Winged helix-like DNA-binding domain superfamily/Winged helix DNA-binding domain"/>
    <property type="match status" value="1"/>
</dbReference>
<dbReference type="AlphaFoldDB" id="A0AB39NGA6"/>
<gene>
    <name evidence="3" type="ORF">AB5J55_43000</name>
</gene>
<evidence type="ECO:0000256" key="1">
    <source>
        <dbReference type="SAM" id="MobiDB-lite"/>
    </source>
</evidence>
<reference evidence="3" key="1">
    <citation type="submission" date="2024-07" db="EMBL/GenBank/DDBJ databases">
        <authorList>
            <person name="Yu S.T."/>
        </authorList>
    </citation>
    <scope>NUCLEOTIDE SEQUENCE</scope>
    <source>
        <strain evidence="3">R11</strain>
    </source>
</reference>
<dbReference type="PROSITE" id="PS50921">
    <property type="entry name" value="ANTAR"/>
    <property type="match status" value="1"/>
</dbReference>
<feature type="domain" description="ANTAR" evidence="2">
    <location>
        <begin position="37"/>
        <end position="98"/>
    </location>
</feature>
<dbReference type="EMBL" id="CP163432">
    <property type="protein sequence ID" value="XDQ15893.1"/>
    <property type="molecule type" value="Genomic_DNA"/>
</dbReference>
<proteinExistence type="predicted"/>
<accession>A0AB39NGA6</accession>
<protein>
    <submittedName>
        <fullName evidence="3">ANTAR domain-containing protein</fullName>
    </submittedName>
</protein>
<dbReference type="RefSeq" id="WP_369275816.1">
    <property type="nucleotide sequence ID" value="NZ_CP163432.1"/>
</dbReference>
<feature type="compositionally biased region" description="Basic and acidic residues" evidence="1">
    <location>
        <begin position="10"/>
        <end position="24"/>
    </location>
</feature>
<dbReference type="InterPro" id="IPR036388">
    <property type="entry name" value="WH-like_DNA-bd_sf"/>
</dbReference>
<name>A0AB39NGA6_9ACTN</name>
<dbReference type="InterPro" id="IPR005561">
    <property type="entry name" value="ANTAR"/>
</dbReference>
<dbReference type="SMART" id="SM01012">
    <property type="entry name" value="ANTAR"/>
    <property type="match status" value="1"/>
</dbReference>
<sequence length="130" mass="14309">MRPPQGPGPRRGEPGDEQRADQEHVGPLPGLPVVEQAELLLEETEQLKEALERRPVIDVARGVLMATWSCTEEEAWQMLVRVSQHSNTKLHDVAEAVVAATQHKPMPAHLQDHLAAAVAAWRARRAGEAP</sequence>
<organism evidence="3">
    <name type="scientific">Streptomyces sp. R11</name>
    <dbReference type="NCBI Taxonomy" id="3238625"/>
    <lineage>
        <taxon>Bacteria</taxon>
        <taxon>Bacillati</taxon>
        <taxon>Actinomycetota</taxon>
        <taxon>Actinomycetes</taxon>
        <taxon>Kitasatosporales</taxon>
        <taxon>Streptomycetaceae</taxon>
        <taxon>Streptomyces</taxon>
    </lineage>
</organism>
<dbReference type="GO" id="GO:0003723">
    <property type="term" value="F:RNA binding"/>
    <property type="evidence" value="ECO:0007669"/>
    <property type="project" value="InterPro"/>
</dbReference>
<dbReference type="SUPFAM" id="SSF52172">
    <property type="entry name" value="CheY-like"/>
    <property type="match status" value="1"/>
</dbReference>
<dbReference type="Pfam" id="PF03861">
    <property type="entry name" value="ANTAR"/>
    <property type="match status" value="1"/>
</dbReference>
<evidence type="ECO:0000259" key="2">
    <source>
        <dbReference type="PROSITE" id="PS50921"/>
    </source>
</evidence>
<feature type="region of interest" description="Disordered" evidence="1">
    <location>
        <begin position="1"/>
        <end position="30"/>
    </location>
</feature>
<evidence type="ECO:0000313" key="3">
    <source>
        <dbReference type="EMBL" id="XDQ15893.1"/>
    </source>
</evidence>
<dbReference type="InterPro" id="IPR011006">
    <property type="entry name" value="CheY-like_superfamily"/>
</dbReference>